<evidence type="ECO:0000256" key="1">
    <source>
        <dbReference type="PROSITE-ProRule" id="PRU00042"/>
    </source>
</evidence>
<keyword evidence="1" id="KW-0862">Zinc</keyword>
<keyword evidence="4" id="KW-1185">Reference proteome</keyword>
<dbReference type="AlphaFoldDB" id="A0AAF0UD19"/>
<dbReference type="PANTHER" id="PTHR46326:SF8">
    <property type="entry name" value="C2H2-LIKE ZINC FINGER PROTEIN"/>
    <property type="match status" value="1"/>
</dbReference>
<feature type="domain" description="C2H2-type" evidence="2">
    <location>
        <begin position="103"/>
        <end position="125"/>
    </location>
</feature>
<dbReference type="EMBL" id="CP133619">
    <property type="protein sequence ID" value="WMV43603.1"/>
    <property type="molecule type" value="Genomic_DNA"/>
</dbReference>
<keyword evidence="1" id="KW-0863">Zinc-finger</keyword>
<dbReference type="PROSITE" id="PS00028">
    <property type="entry name" value="ZINC_FINGER_C2H2_1"/>
    <property type="match status" value="2"/>
</dbReference>
<dbReference type="InterPro" id="IPR013087">
    <property type="entry name" value="Znf_C2H2_type"/>
</dbReference>
<organism evidence="3 4">
    <name type="scientific">Solanum verrucosum</name>
    <dbReference type="NCBI Taxonomy" id="315347"/>
    <lineage>
        <taxon>Eukaryota</taxon>
        <taxon>Viridiplantae</taxon>
        <taxon>Streptophyta</taxon>
        <taxon>Embryophyta</taxon>
        <taxon>Tracheophyta</taxon>
        <taxon>Spermatophyta</taxon>
        <taxon>Magnoliopsida</taxon>
        <taxon>eudicotyledons</taxon>
        <taxon>Gunneridae</taxon>
        <taxon>Pentapetalae</taxon>
        <taxon>asterids</taxon>
        <taxon>lamiids</taxon>
        <taxon>Solanales</taxon>
        <taxon>Solanaceae</taxon>
        <taxon>Solanoideae</taxon>
        <taxon>Solaneae</taxon>
        <taxon>Solanum</taxon>
    </lineage>
</organism>
<feature type="domain" description="C2H2-type" evidence="2">
    <location>
        <begin position="48"/>
        <end position="75"/>
    </location>
</feature>
<dbReference type="InterPro" id="IPR036236">
    <property type="entry name" value="Znf_C2H2_sf"/>
</dbReference>
<dbReference type="GO" id="GO:0006355">
    <property type="term" value="P:regulation of DNA-templated transcription"/>
    <property type="evidence" value="ECO:0007669"/>
    <property type="project" value="InterPro"/>
</dbReference>
<evidence type="ECO:0000313" key="4">
    <source>
        <dbReference type="Proteomes" id="UP001234989"/>
    </source>
</evidence>
<accession>A0AAF0UD19</accession>
<dbReference type="Pfam" id="PF13912">
    <property type="entry name" value="zf-C2H2_6"/>
    <property type="match status" value="2"/>
</dbReference>
<evidence type="ECO:0000313" key="3">
    <source>
        <dbReference type="EMBL" id="WMV43603.1"/>
    </source>
</evidence>
<sequence length="168" mass="19001">MVENDERIEEVKVKIADFRSLNLYSDDADIAMCLMMLSRDSKSKPKQHQCGICYKVFKTSQALGSHKTIHKNRNNYDNDEEKARKISSKRKLKLVSQVDEKLHECPFCGKFFQSGQALGGHKRSHLFVMSSSTITGSCSSTNSANLPNRLIDLNMPAPLEVNEFCQPD</sequence>
<proteinExistence type="predicted"/>
<dbReference type="SMART" id="SM00355">
    <property type="entry name" value="ZnF_C2H2"/>
    <property type="match status" value="2"/>
</dbReference>
<reference evidence="3" key="1">
    <citation type="submission" date="2023-08" db="EMBL/GenBank/DDBJ databases">
        <title>A de novo genome assembly of Solanum verrucosum Schlechtendal, a Mexican diploid species geographically isolated from the other diploid A-genome species in potato relatives.</title>
        <authorList>
            <person name="Hosaka K."/>
        </authorList>
    </citation>
    <scope>NUCLEOTIDE SEQUENCE</scope>
    <source>
        <tissue evidence="3">Young leaves</tissue>
    </source>
</reference>
<name>A0AAF0UD19_SOLVR</name>
<dbReference type="Gene3D" id="3.30.160.60">
    <property type="entry name" value="Classic Zinc Finger"/>
    <property type="match status" value="1"/>
</dbReference>
<dbReference type="PROSITE" id="PS50157">
    <property type="entry name" value="ZINC_FINGER_C2H2_2"/>
    <property type="match status" value="2"/>
</dbReference>
<dbReference type="GO" id="GO:0008270">
    <property type="term" value="F:zinc ion binding"/>
    <property type="evidence" value="ECO:0007669"/>
    <property type="project" value="UniProtKB-KW"/>
</dbReference>
<evidence type="ECO:0000259" key="2">
    <source>
        <dbReference type="PROSITE" id="PS50157"/>
    </source>
</evidence>
<dbReference type="Proteomes" id="UP001234989">
    <property type="component" value="Chromosome 8"/>
</dbReference>
<dbReference type="InterPro" id="IPR044303">
    <property type="entry name" value="ZAT1/4/9"/>
</dbReference>
<dbReference type="PANTHER" id="PTHR46326">
    <property type="entry name" value="ZINC FINGER PROTEIN ZAT1-RELATED"/>
    <property type="match status" value="1"/>
</dbReference>
<protein>
    <recommendedName>
        <fullName evidence="2">C2H2-type domain-containing protein</fullName>
    </recommendedName>
</protein>
<gene>
    <name evidence="3" type="ORF">MTR67_036988</name>
</gene>
<dbReference type="SUPFAM" id="SSF57667">
    <property type="entry name" value="beta-beta-alpha zinc fingers"/>
    <property type="match status" value="1"/>
</dbReference>
<keyword evidence="1" id="KW-0479">Metal-binding</keyword>